<comment type="caution">
    <text evidence="8">The sequence shown here is derived from an EMBL/GenBank/DDBJ whole genome shotgun (WGS) entry which is preliminary data.</text>
</comment>
<dbReference type="PIRSF" id="PIRSF015588">
    <property type="entry name" value="AP_complex_sigma"/>
    <property type="match status" value="1"/>
</dbReference>
<accession>A0AA39R4R3</accession>
<keyword evidence="3 6" id="KW-0813">Transport</keyword>
<dbReference type="Gene3D" id="3.30.450.60">
    <property type="match status" value="1"/>
</dbReference>
<comment type="similarity">
    <text evidence="2 6">Belongs to the adaptor complexes small subunit family.</text>
</comment>
<keyword evidence="4 6" id="KW-0653">Protein transport</keyword>
<evidence type="ECO:0000256" key="1">
    <source>
        <dbReference type="ARBA" id="ARBA00004308"/>
    </source>
</evidence>
<dbReference type="SUPFAM" id="SSF64356">
    <property type="entry name" value="SNARE-like"/>
    <property type="match status" value="1"/>
</dbReference>
<reference evidence="8" key="1">
    <citation type="submission" date="2023-03" db="EMBL/GenBank/DDBJ databases">
        <title>Complete genome of Cladonia borealis.</title>
        <authorList>
            <person name="Park H."/>
        </authorList>
    </citation>
    <scope>NUCLEOTIDE SEQUENCE</scope>
    <source>
        <strain evidence="8">ANT050790</strain>
    </source>
</reference>
<dbReference type="AlphaFoldDB" id="A0AA39R4R3"/>
<evidence type="ECO:0000256" key="2">
    <source>
        <dbReference type="ARBA" id="ARBA00006972"/>
    </source>
</evidence>
<dbReference type="InterPro" id="IPR016635">
    <property type="entry name" value="AP_complex_ssu"/>
</dbReference>
<keyword evidence="5 6" id="KW-0472">Membrane</keyword>
<proteinExistence type="inferred from homology"/>
<dbReference type="FunFam" id="3.30.450.60:FF:000001">
    <property type="entry name" value="AP complex subunit sigma"/>
    <property type="match status" value="1"/>
</dbReference>
<comment type="subcellular location">
    <subcellularLocation>
        <location evidence="1">Endomembrane system</location>
    </subcellularLocation>
</comment>
<dbReference type="InterPro" id="IPR022775">
    <property type="entry name" value="AP_mu_sigma_su"/>
</dbReference>
<dbReference type="Proteomes" id="UP001166286">
    <property type="component" value="Unassembled WGS sequence"/>
</dbReference>
<dbReference type="GO" id="GO:0006886">
    <property type="term" value="P:intracellular protein transport"/>
    <property type="evidence" value="ECO:0007669"/>
    <property type="project" value="UniProtKB-UniRule"/>
</dbReference>
<evidence type="ECO:0000259" key="7">
    <source>
        <dbReference type="Pfam" id="PF01217"/>
    </source>
</evidence>
<evidence type="ECO:0000313" key="8">
    <source>
        <dbReference type="EMBL" id="KAK0513774.1"/>
    </source>
</evidence>
<dbReference type="GO" id="GO:0012505">
    <property type="term" value="C:endomembrane system"/>
    <property type="evidence" value="ECO:0007669"/>
    <property type="project" value="UniProtKB-SubCell"/>
</dbReference>
<gene>
    <name evidence="8" type="ORF">JMJ35_003496</name>
</gene>
<organism evidence="8 9">
    <name type="scientific">Cladonia borealis</name>
    <dbReference type="NCBI Taxonomy" id="184061"/>
    <lineage>
        <taxon>Eukaryota</taxon>
        <taxon>Fungi</taxon>
        <taxon>Dikarya</taxon>
        <taxon>Ascomycota</taxon>
        <taxon>Pezizomycotina</taxon>
        <taxon>Lecanoromycetes</taxon>
        <taxon>OSLEUM clade</taxon>
        <taxon>Lecanoromycetidae</taxon>
        <taxon>Lecanorales</taxon>
        <taxon>Lecanorineae</taxon>
        <taxon>Cladoniaceae</taxon>
        <taxon>Cladonia</taxon>
    </lineage>
</organism>
<dbReference type="EMBL" id="JAFEKC020000006">
    <property type="protein sequence ID" value="KAK0513774.1"/>
    <property type="molecule type" value="Genomic_DNA"/>
</dbReference>
<dbReference type="PANTHER" id="PTHR11753">
    <property type="entry name" value="ADAPTOR COMPLEXES SMALL SUBUNIT FAMILY"/>
    <property type="match status" value="1"/>
</dbReference>
<dbReference type="Pfam" id="PF01217">
    <property type="entry name" value="Clat_adaptor_s"/>
    <property type="match status" value="2"/>
</dbReference>
<evidence type="ECO:0000256" key="5">
    <source>
        <dbReference type="ARBA" id="ARBA00023136"/>
    </source>
</evidence>
<evidence type="ECO:0000313" key="9">
    <source>
        <dbReference type="Proteomes" id="UP001166286"/>
    </source>
</evidence>
<dbReference type="InterPro" id="IPR011012">
    <property type="entry name" value="Longin-like_dom_sf"/>
</dbReference>
<feature type="domain" description="AP complex mu/sigma subunit" evidence="7">
    <location>
        <begin position="76"/>
        <end position="157"/>
    </location>
</feature>
<evidence type="ECO:0000256" key="4">
    <source>
        <dbReference type="ARBA" id="ARBA00022927"/>
    </source>
</evidence>
<keyword evidence="9" id="KW-1185">Reference proteome</keyword>
<feature type="domain" description="AP complex mu/sigma subunit" evidence="7">
    <location>
        <begin position="1"/>
        <end position="50"/>
    </location>
</feature>
<sequence>MINAVLVFNNSGQPRLTKFYTQLDTSVQQRLISEIFTLVSHRPASACNFLPLPPLLASPSPTPPGGQPHADTPSLITYRHYATLYFILISTSTESPLALLDLIQVFVEALDRLFENVCELDLIFNFETLHACLGEMVVGGVVVETGLEKVVGGVREKGRVRMRREVQGMGMGGLGMGVGVEGLAGIGRGWR</sequence>
<name>A0AA39R4R3_9LECA</name>
<evidence type="ECO:0000256" key="3">
    <source>
        <dbReference type="ARBA" id="ARBA00022448"/>
    </source>
</evidence>
<protein>
    <recommendedName>
        <fullName evidence="6">AP complex subunit sigma</fullName>
    </recommendedName>
</protein>
<evidence type="ECO:0000256" key="6">
    <source>
        <dbReference type="PIRNR" id="PIRNR015588"/>
    </source>
</evidence>